<comment type="caution">
    <text evidence="1">The sequence shown here is derived from an EMBL/GenBank/DDBJ whole genome shotgun (WGS) entry which is preliminary data.</text>
</comment>
<dbReference type="RefSeq" id="WP_153561678.1">
    <property type="nucleotide sequence ID" value="NZ_JEWH01000073.1"/>
</dbReference>
<reference evidence="1 2" key="1">
    <citation type="submission" date="2014-02" db="EMBL/GenBank/DDBJ databases">
        <title>Comparative genomics and transcriptomics to identify genetic mechanisms underlying the emergence of carbapenem resistant Acinetobacter baumannii (CRAb).</title>
        <authorList>
            <person name="Harris A.D."/>
            <person name="Johnson K.J."/>
            <person name="George J."/>
            <person name="Shefchek K."/>
            <person name="Daugherty S.C."/>
            <person name="Parankush S."/>
            <person name="Sadzewicz L."/>
            <person name="Tallon L."/>
            <person name="Sengamalay N."/>
            <person name="Hazen T.H."/>
            <person name="Rasko D.A."/>
        </authorList>
    </citation>
    <scope>NUCLEOTIDE SEQUENCE [LARGE SCALE GENOMIC DNA]</scope>
    <source>
        <strain evidence="1 2">1295743</strain>
    </source>
</reference>
<accession>A0A009HHW0</accession>
<protein>
    <submittedName>
        <fullName evidence="1">Uncharacterized protein</fullName>
    </submittedName>
</protein>
<dbReference type="AlphaFoldDB" id="A0A009HHW0"/>
<name>A0A009HHW0_ACIB9</name>
<proteinExistence type="predicted"/>
<dbReference type="EMBL" id="JEWH01000073">
    <property type="protein sequence ID" value="EXB03792.1"/>
    <property type="molecule type" value="Genomic_DNA"/>
</dbReference>
<dbReference type="Proteomes" id="UP000020595">
    <property type="component" value="Unassembled WGS sequence"/>
</dbReference>
<evidence type="ECO:0000313" key="1">
    <source>
        <dbReference type="EMBL" id="EXB03792.1"/>
    </source>
</evidence>
<gene>
    <name evidence="1" type="ORF">J512_3755</name>
</gene>
<dbReference type="PATRIC" id="fig|1310613.3.peg.3593"/>
<sequence length="57" mass="6524">MSDVTFQHAEYVKNLPYWQKLDDVCEGEDAVKAKGEKYLPMPNALFKVGAKVEHLLE</sequence>
<evidence type="ECO:0000313" key="2">
    <source>
        <dbReference type="Proteomes" id="UP000020595"/>
    </source>
</evidence>
<organism evidence="1 2">
    <name type="scientific">Acinetobacter baumannii (strain 1295743)</name>
    <dbReference type="NCBI Taxonomy" id="1310613"/>
    <lineage>
        <taxon>Bacteria</taxon>
        <taxon>Pseudomonadati</taxon>
        <taxon>Pseudomonadota</taxon>
        <taxon>Gammaproteobacteria</taxon>
        <taxon>Moraxellales</taxon>
        <taxon>Moraxellaceae</taxon>
        <taxon>Acinetobacter</taxon>
        <taxon>Acinetobacter calcoaceticus/baumannii complex</taxon>
    </lineage>
</organism>